<sequence>MTIPGKASFAGVTDWVFDLDNTLYPASCNLFAEIDQRMTGFIETLLDLDYDSARKIQKGLYVEHGTTLAGLMREHDVDPHRFMEHVHEIDLSKLTVEDGLRAALEALPGRKFVHTNGSVRHAENVLGALGLTGVMDDVFDVEMGGWIPKPYRQNYDLSRQHFGLDPAKAAMFEDMAVNLEVPHADGMTTVLVTTDAPWIADEPAEKRPGASADAEHVHHTTGDLVAFLRDIAG</sequence>
<keyword evidence="2" id="KW-1185">Reference proteome</keyword>
<dbReference type="NCBIfam" id="TIGR01993">
    <property type="entry name" value="Pyr-5-nucltdase"/>
    <property type="match status" value="1"/>
</dbReference>
<proteinExistence type="predicted"/>
<dbReference type="PANTHER" id="PTHR12725:SF117">
    <property type="entry name" value="HALOACID DEHALOGENASE-LIKE HYDROLASE"/>
    <property type="match status" value="1"/>
</dbReference>
<dbReference type="InterPro" id="IPR036412">
    <property type="entry name" value="HAD-like_sf"/>
</dbReference>
<dbReference type="SFLD" id="SFLDG01129">
    <property type="entry name" value="C1.5:_HAD__Beta-PGM__Phosphata"/>
    <property type="match status" value="1"/>
</dbReference>
<dbReference type="Pfam" id="PF00702">
    <property type="entry name" value="Hydrolase"/>
    <property type="match status" value="1"/>
</dbReference>
<dbReference type="SFLD" id="SFLDG01132">
    <property type="entry name" value="C1.5.3:_5'-Nucleotidase_Like"/>
    <property type="match status" value="1"/>
</dbReference>
<dbReference type="EMBL" id="JABFCX010000002">
    <property type="protein sequence ID" value="NNU15791.1"/>
    <property type="molecule type" value="Genomic_DNA"/>
</dbReference>
<dbReference type="Gene3D" id="1.10.150.450">
    <property type="match status" value="1"/>
</dbReference>
<dbReference type="RefSeq" id="WP_173197516.1">
    <property type="nucleotide sequence ID" value="NZ_JABFCX010000002.1"/>
</dbReference>
<comment type="caution">
    <text evidence="1">The sequence shown here is derived from an EMBL/GenBank/DDBJ whole genome shotgun (WGS) entry which is preliminary data.</text>
</comment>
<dbReference type="InterPro" id="IPR010237">
    <property type="entry name" value="Pyr-5-nucltdase"/>
</dbReference>
<dbReference type="AlphaFoldDB" id="A0A7Y3RLK8"/>
<dbReference type="Gene3D" id="3.40.50.1000">
    <property type="entry name" value="HAD superfamily/HAD-like"/>
    <property type="match status" value="1"/>
</dbReference>
<dbReference type="SUPFAM" id="SSF56784">
    <property type="entry name" value="HAD-like"/>
    <property type="match status" value="1"/>
</dbReference>
<dbReference type="InterPro" id="IPR023214">
    <property type="entry name" value="HAD_sf"/>
</dbReference>
<evidence type="ECO:0000313" key="2">
    <source>
        <dbReference type="Proteomes" id="UP000536835"/>
    </source>
</evidence>
<name>A0A7Y3RLK8_9PROT</name>
<accession>A0A7Y3RLK8</accession>
<protein>
    <submittedName>
        <fullName evidence="1">Pyrimidine 5'-nucleotidase</fullName>
    </submittedName>
</protein>
<dbReference type="Proteomes" id="UP000536835">
    <property type="component" value="Unassembled WGS sequence"/>
</dbReference>
<dbReference type="SFLD" id="SFLDS00003">
    <property type="entry name" value="Haloacid_Dehalogenase"/>
    <property type="match status" value="1"/>
</dbReference>
<dbReference type="PANTHER" id="PTHR12725">
    <property type="entry name" value="HALOACID DEHALOGENASE-LIKE HYDROLASE"/>
    <property type="match status" value="1"/>
</dbReference>
<reference evidence="1 2" key="1">
    <citation type="submission" date="2020-05" db="EMBL/GenBank/DDBJ databases">
        <title>Parvularcula mediterraneae sp. nov., isolated from polypropylene straw from shallow seawater of the seashore of Laganas in Zakynthos island, Greece.</title>
        <authorList>
            <person name="Szabo I."/>
            <person name="Al-Omari J."/>
            <person name="Rado J."/>
            <person name="Szerdahelyi G.S."/>
        </authorList>
    </citation>
    <scope>NUCLEOTIDE SEQUENCE [LARGE SCALE GENOMIC DNA]</scope>
    <source>
        <strain evidence="1 2">ZS-1/3</strain>
    </source>
</reference>
<evidence type="ECO:0000313" key="1">
    <source>
        <dbReference type="EMBL" id="NNU15791.1"/>
    </source>
</evidence>
<organism evidence="1 2">
    <name type="scientific">Parvularcula mediterranea</name>
    <dbReference type="NCBI Taxonomy" id="2732508"/>
    <lineage>
        <taxon>Bacteria</taxon>
        <taxon>Pseudomonadati</taxon>
        <taxon>Pseudomonadota</taxon>
        <taxon>Alphaproteobacteria</taxon>
        <taxon>Parvularculales</taxon>
        <taxon>Parvularculaceae</taxon>
        <taxon>Parvularcula</taxon>
    </lineage>
</organism>
<gene>
    <name evidence="1" type="ORF">HK107_05585</name>
</gene>